<dbReference type="Gene3D" id="3.40.50.1240">
    <property type="entry name" value="Phosphoglycerate mutase-like"/>
    <property type="match status" value="1"/>
</dbReference>
<accession>A0ABN4FMU9</accession>
<proteinExistence type="predicted"/>
<dbReference type="InterPro" id="IPR029033">
    <property type="entry name" value="His_PPase_superfam"/>
</dbReference>
<name>A0ABN4FMU9_9BURK</name>
<dbReference type="SUPFAM" id="SSF53254">
    <property type="entry name" value="Phosphoglycerate mutase-like"/>
    <property type="match status" value="1"/>
</dbReference>
<dbReference type="Pfam" id="PF00300">
    <property type="entry name" value="His_Phos_1"/>
    <property type="match status" value="1"/>
</dbReference>
<evidence type="ECO:0000313" key="1">
    <source>
        <dbReference type="EMBL" id="AJP56726.1"/>
    </source>
</evidence>
<dbReference type="EMBL" id="CP010897">
    <property type="protein sequence ID" value="AJP56726.1"/>
    <property type="molecule type" value="Genomic_DNA"/>
</dbReference>
<dbReference type="SMART" id="SM00855">
    <property type="entry name" value="PGAM"/>
    <property type="match status" value="1"/>
</dbReference>
<dbReference type="RefSeq" id="WP_044454756.1">
    <property type="nucleotide sequence ID" value="NZ_CP010897.2"/>
</dbReference>
<dbReference type="InterPro" id="IPR013078">
    <property type="entry name" value="His_Pase_superF_clade-1"/>
</dbReference>
<keyword evidence="2" id="KW-1185">Reference proteome</keyword>
<protein>
    <recommendedName>
        <fullName evidence="3">Alpha-ribazole phosphatase</fullName>
    </recommendedName>
</protein>
<organism evidence="1 2">
    <name type="scientific">Pandoraea vervacti</name>
    <dbReference type="NCBI Taxonomy" id="656178"/>
    <lineage>
        <taxon>Bacteria</taxon>
        <taxon>Pseudomonadati</taxon>
        <taxon>Pseudomonadota</taxon>
        <taxon>Betaproteobacteria</taxon>
        <taxon>Burkholderiales</taxon>
        <taxon>Burkholderiaceae</taxon>
        <taxon>Pandoraea</taxon>
    </lineage>
</organism>
<evidence type="ECO:0000313" key="2">
    <source>
        <dbReference type="Proteomes" id="UP000035085"/>
    </source>
</evidence>
<evidence type="ECO:0008006" key="3">
    <source>
        <dbReference type="Google" id="ProtNLM"/>
    </source>
</evidence>
<gene>
    <name evidence="1" type="ORF">UC34_06470</name>
</gene>
<sequence length="193" mass="21425">MDLILMRHPPPEVDAQVCYGRTDLPVDERRFDAAVAAMQDRLMTLLDARVPRVIHSSPLQRAWRAADMLAASLGVPVRQDARLSEMHFGAWEMQPWNAIDRNDLDAWADNVSGFSPPGGESARDIAVRMNAWASELQGDLHVAIAHAGPIRVHAATALRLPTTACLTWALDFGRLCHLHIADDGRARLVRWNA</sequence>
<dbReference type="Proteomes" id="UP000035085">
    <property type="component" value="Chromosome"/>
</dbReference>
<reference evidence="2" key="1">
    <citation type="submission" date="2015-02" db="EMBL/GenBank/DDBJ databases">
        <title>Complete Genome Sequencing of Pandoraea vervacti NS15 sp. nov.</title>
        <authorList>
            <person name="Chan K.-G."/>
        </authorList>
    </citation>
    <scope>NUCLEOTIDE SEQUENCE [LARGE SCALE GENOMIC DNA]</scope>
    <source>
        <strain evidence="2">NS15</strain>
    </source>
</reference>